<dbReference type="Proteomes" id="UP000290174">
    <property type="component" value="Unassembled WGS sequence"/>
</dbReference>
<gene>
    <name evidence="1" type="ORF">EAS61_30105</name>
</gene>
<evidence type="ECO:0000313" key="2">
    <source>
        <dbReference type="Proteomes" id="UP000290174"/>
    </source>
</evidence>
<name>A0A4Q0QCQ1_9BRAD</name>
<sequence>MGGICCRRKIVVLKRFKMLLLAGQLFPGQDLLGARRDSSYAKALVHVLEVDLGHWRRVNGFRCIINGLSDRFAGELTLNLSDRFPVSEFGCVALHQTDLSTQGKFEHVLGHSIQMLQIRICGTQRSAR</sequence>
<organism evidence="1 2">
    <name type="scientific">Bradyrhizobium zhanjiangense</name>
    <dbReference type="NCBI Taxonomy" id="1325107"/>
    <lineage>
        <taxon>Bacteria</taxon>
        <taxon>Pseudomonadati</taxon>
        <taxon>Pseudomonadota</taxon>
        <taxon>Alphaproteobacteria</taxon>
        <taxon>Hyphomicrobiales</taxon>
        <taxon>Nitrobacteraceae</taxon>
        <taxon>Bradyrhizobium</taxon>
    </lineage>
</organism>
<dbReference type="EMBL" id="RKMK01000038">
    <property type="protein sequence ID" value="RXG87978.1"/>
    <property type="molecule type" value="Genomic_DNA"/>
</dbReference>
<dbReference type="AlphaFoldDB" id="A0A4Q0QCQ1"/>
<comment type="caution">
    <text evidence="1">The sequence shown here is derived from an EMBL/GenBank/DDBJ whole genome shotgun (WGS) entry which is preliminary data.</text>
</comment>
<proteinExistence type="predicted"/>
<reference evidence="1 2" key="1">
    <citation type="submission" date="2018-11" db="EMBL/GenBank/DDBJ databases">
        <title>Bradyrhizobium sp. nov., isolated from effective nodules of peanut in China.</title>
        <authorList>
            <person name="Li Y."/>
        </authorList>
    </citation>
    <scope>NUCLEOTIDE SEQUENCE [LARGE SCALE GENOMIC DNA]</scope>
    <source>
        <strain evidence="1 2">CCBAU 51770</strain>
    </source>
</reference>
<accession>A0A4Q0QCQ1</accession>
<protein>
    <submittedName>
        <fullName evidence="1">Uncharacterized protein</fullName>
    </submittedName>
</protein>
<evidence type="ECO:0000313" key="1">
    <source>
        <dbReference type="EMBL" id="RXG87978.1"/>
    </source>
</evidence>